<evidence type="ECO:0000256" key="1">
    <source>
        <dbReference type="SAM" id="Phobius"/>
    </source>
</evidence>
<evidence type="ECO:0008006" key="4">
    <source>
        <dbReference type="Google" id="ProtNLM"/>
    </source>
</evidence>
<name>A0A1T2L8B1_9GAMM</name>
<dbReference type="RefSeq" id="WP_078482873.1">
    <property type="nucleotide sequence ID" value="NZ_MPRL01000011.1"/>
</dbReference>
<dbReference type="Pfam" id="PF16074">
    <property type="entry name" value="PilW"/>
    <property type="match status" value="1"/>
</dbReference>
<dbReference type="SUPFAM" id="SSF54523">
    <property type="entry name" value="Pili subunits"/>
    <property type="match status" value="1"/>
</dbReference>
<sequence length="354" mass="37309">MNISLSQPGNERGLTLVELMVALALSMILLAGTIQIFVSSKQVYRVQDASSEVQQSGRFASIFINRDMRMAGFFGCAGMAGVTFTNNVNYSRYVARSGRSVPSDIVNFDGTGSLIGYDNVGSITSTSNSALYNLGLRIGTATGEVILGTDVISMSGAASCPGGEVVSPYNSGSNIKIADADTCGIDQYDIVIVTNCTNADIFGVTNNPSGNGNSSNLAYGANINGPTGGTSHKIEHEYGEGAKVLGYRSVTYYIGNGSSGGPALYRISSNNGSGMVTEELVEGIESINFEYGQDSDDDGSANFFVAAGAITDWEQVVAIRPTLVSRSSDTNITETGDTRLRHSFRSTITVRNRL</sequence>
<comment type="caution">
    <text evidence="2">The sequence shown here is derived from an EMBL/GenBank/DDBJ whole genome shotgun (WGS) entry which is preliminary data.</text>
</comment>
<dbReference type="Proteomes" id="UP000191110">
    <property type="component" value="Unassembled WGS sequence"/>
</dbReference>
<dbReference type="InterPro" id="IPR045584">
    <property type="entry name" value="Pilin-like"/>
</dbReference>
<keyword evidence="1" id="KW-0472">Membrane</keyword>
<dbReference type="InterPro" id="IPR032092">
    <property type="entry name" value="PilW"/>
</dbReference>
<dbReference type="Pfam" id="PF07963">
    <property type="entry name" value="N_methyl"/>
    <property type="match status" value="1"/>
</dbReference>
<keyword evidence="3" id="KW-1185">Reference proteome</keyword>
<keyword evidence="1" id="KW-1133">Transmembrane helix</keyword>
<reference evidence="2 3" key="1">
    <citation type="submission" date="2016-11" db="EMBL/GenBank/DDBJ databases">
        <title>Mixed transmission modes and dynamic genome evolution in an obligate animal-bacterial symbiosis.</title>
        <authorList>
            <person name="Russell S.L."/>
            <person name="Corbett-Detig R.B."/>
            <person name="Cavanaugh C.M."/>
        </authorList>
    </citation>
    <scope>NUCLEOTIDE SEQUENCE [LARGE SCALE GENOMIC DNA]</scope>
    <source>
        <strain evidence="2">Sveles-Q1</strain>
    </source>
</reference>
<protein>
    <recommendedName>
        <fullName evidence="4">Pilus assembly protein PilW</fullName>
    </recommendedName>
</protein>
<proteinExistence type="predicted"/>
<keyword evidence="1" id="KW-0812">Transmembrane</keyword>
<organism evidence="2 3">
    <name type="scientific">Solemya pervernicosa gill symbiont</name>
    <dbReference type="NCBI Taxonomy" id="642797"/>
    <lineage>
        <taxon>Bacteria</taxon>
        <taxon>Pseudomonadati</taxon>
        <taxon>Pseudomonadota</taxon>
        <taxon>Gammaproteobacteria</taxon>
        <taxon>sulfur-oxidizing symbionts</taxon>
    </lineage>
</organism>
<accession>A0A1T2L8B1</accession>
<feature type="transmembrane region" description="Helical" evidence="1">
    <location>
        <begin position="20"/>
        <end position="38"/>
    </location>
</feature>
<dbReference type="OrthoDB" id="5296662at2"/>
<dbReference type="AlphaFoldDB" id="A0A1T2L8B1"/>
<dbReference type="PROSITE" id="PS00409">
    <property type="entry name" value="PROKAR_NTER_METHYL"/>
    <property type="match status" value="1"/>
</dbReference>
<evidence type="ECO:0000313" key="3">
    <source>
        <dbReference type="Proteomes" id="UP000191110"/>
    </source>
</evidence>
<evidence type="ECO:0000313" key="2">
    <source>
        <dbReference type="EMBL" id="OOZ41339.1"/>
    </source>
</evidence>
<gene>
    <name evidence="2" type="ORF">BOW53_04280</name>
</gene>
<dbReference type="GO" id="GO:0043683">
    <property type="term" value="P:type IV pilus assembly"/>
    <property type="evidence" value="ECO:0007669"/>
    <property type="project" value="InterPro"/>
</dbReference>
<dbReference type="EMBL" id="MPRL01000011">
    <property type="protein sequence ID" value="OOZ41339.1"/>
    <property type="molecule type" value="Genomic_DNA"/>
</dbReference>
<dbReference type="InterPro" id="IPR012902">
    <property type="entry name" value="N_methyl_site"/>
</dbReference>